<keyword evidence="2" id="KW-1185">Reference proteome</keyword>
<dbReference type="RefSeq" id="WP_089816657.1">
    <property type="nucleotide sequence ID" value="NZ_FOZK01000002.1"/>
</dbReference>
<evidence type="ECO:0000313" key="2">
    <source>
        <dbReference type="Proteomes" id="UP000199062"/>
    </source>
</evidence>
<organism evidence="1 2">
    <name type="scientific">Halomicrobium zhouii</name>
    <dbReference type="NCBI Taxonomy" id="767519"/>
    <lineage>
        <taxon>Archaea</taxon>
        <taxon>Methanobacteriati</taxon>
        <taxon>Methanobacteriota</taxon>
        <taxon>Stenosarchaea group</taxon>
        <taxon>Halobacteria</taxon>
        <taxon>Halobacteriales</taxon>
        <taxon>Haloarculaceae</taxon>
        <taxon>Halomicrobium</taxon>
    </lineage>
</organism>
<evidence type="ECO:0008006" key="3">
    <source>
        <dbReference type="Google" id="ProtNLM"/>
    </source>
</evidence>
<gene>
    <name evidence="1" type="ORF">SAMN05216559_2285</name>
</gene>
<dbReference type="Proteomes" id="UP000199062">
    <property type="component" value="Unassembled WGS sequence"/>
</dbReference>
<sequence length="78" mass="8627">MKETIEVYTGESVTIEHLEALPGGGARFELTTEDGRKWHVDVTRDGATEIVTSWRDGVLADLEEPEWLGDVASRLARG</sequence>
<proteinExistence type="predicted"/>
<reference evidence="1 2" key="1">
    <citation type="submission" date="2016-10" db="EMBL/GenBank/DDBJ databases">
        <authorList>
            <person name="de Groot N.N."/>
        </authorList>
    </citation>
    <scope>NUCLEOTIDE SEQUENCE [LARGE SCALE GENOMIC DNA]</scope>
    <source>
        <strain evidence="1 2">CGMCC 1.10457</strain>
    </source>
</reference>
<protein>
    <recommendedName>
        <fullName evidence="3">Activator of Hsp90 ATPase homolog 1-like protein</fullName>
    </recommendedName>
</protein>
<evidence type="ECO:0000313" key="1">
    <source>
        <dbReference type="EMBL" id="SFR99945.1"/>
    </source>
</evidence>
<name>A0A1I6L8Y8_9EURY</name>
<dbReference type="AlphaFoldDB" id="A0A1I6L8Y8"/>
<dbReference type="EMBL" id="FOZK01000002">
    <property type="protein sequence ID" value="SFR99945.1"/>
    <property type="molecule type" value="Genomic_DNA"/>
</dbReference>
<dbReference type="OrthoDB" id="275227at2157"/>
<accession>A0A1I6L8Y8</accession>